<sequence length="95" mass="11013">MTARDLGLTYLDSREIAIKCGVIMQTHYVTFTMNGTFVLAARHPRIQERLAICKHHHLFFSHNHSVLFLPTLVHPDFQNLHWIDHNMIGLHSEVA</sequence>
<keyword evidence="2" id="KW-1185">Reference proteome</keyword>
<accession>A0ABR1DZY1</accession>
<comment type="caution">
    <text evidence="1">The sequence shown here is derived from an EMBL/GenBank/DDBJ whole genome shotgun (WGS) entry which is preliminary data.</text>
</comment>
<dbReference type="EMBL" id="JAVFWL010000005">
    <property type="protein sequence ID" value="KAK6755813.1"/>
    <property type="molecule type" value="Genomic_DNA"/>
</dbReference>
<name>A0ABR1DZY1_NECAM</name>
<proteinExistence type="predicted"/>
<reference evidence="1 2" key="1">
    <citation type="submission" date="2023-08" db="EMBL/GenBank/DDBJ databases">
        <title>A Necator americanus chromosomal reference genome.</title>
        <authorList>
            <person name="Ilik V."/>
            <person name="Petrzelkova K.J."/>
            <person name="Pardy F."/>
            <person name="Fuh T."/>
            <person name="Niatou-Singa F.S."/>
            <person name="Gouil Q."/>
            <person name="Baker L."/>
            <person name="Ritchie M.E."/>
            <person name="Jex A.R."/>
            <person name="Gazzola D."/>
            <person name="Li H."/>
            <person name="Toshio Fujiwara R."/>
            <person name="Zhan B."/>
            <person name="Aroian R.V."/>
            <person name="Pafco B."/>
            <person name="Schwarz E.M."/>
        </authorList>
    </citation>
    <scope>NUCLEOTIDE SEQUENCE [LARGE SCALE GENOMIC DNA]</scope>
    <source>
        <strain evidence="1 2">Aroian</strain>
        <tissue evidence="1">Whole animal</tissue>
    </source>
</reference>
<gene>
    <name evidence="1" type="primary">Necator_chrV.g19082</name>
    <name evidence="1" type="ORF">RB195_014290</name>
</gene>
<dbReference type="Proteomes" id="UP001303046">
    <property type="component" value="Unassembled WGS sequence"/>
</dbReference>
<protein>
    <submittedName>
        <fullName evidence="1">Uncharacterized protein</fullName>
    </submittedName>
</protein>
<organism evidence="1 2">
    <name type="scientific">Necator americanus</name>
    <name type="common">Human hookworm</name>
    <dbReference type="NCBI Taxonomy" id="51031"/>
    <lineage>
        <taxon>Eukaryota</taxon>
        <taxon>Metazoa</taxon>
        <taxon>Ecdysozoa</taxon>
        <taxon>Nematoda</taxon>
        <taxon>Chromadorea</taxon>
        <taxon>Rhabditida</taxon>
        <taxon>Rhabditina</taxon>
        <taxon>Rhabditomorpha</taxon>
        <taxon>Strongyloidea</taxon>
        <taxon>Ancylostomatidae</taxon>
        <taxon>Bunostominae</taxon>
        <taxon>Necator</taxon>
    </lineage>
</organism>
<evidence type="ECO:0000313" key="2">
    <source>
        <dbReference type="Proteomes" id="UP001303046"/>
    </source>
</evidence>
<evidence type="ECO:0000313" key="1">
    <source>
        <dbReference type="EMBL" id="KAK6755813.1"/>
    </source>
</evidence>